<protein>
    <recommendedName>
        <fullName evidence="3">Laminin N-terminal domain-containing protein</fullName>
    </recommendedName>
</protein>
<dbReference type="GO" id="GO:0005201">
    <property type="term" value="F:extracellular matrix structural constituent"/>
    <property type="evidence" value="ECO:0007669"/>
    <property type="project" value="TreeGrafter"/>
</dbReference>
<evidence type="ECO:0000313" key="4">
    <source>
        <dbReference type="EnsemblMetazoa" id="MESCA003216-PA"/>
    </source>
</evidence>
<keyword evidence="1" id="KW-1015">Disulfide bond</keyword>
<dbReference type="GO" id="GO:0009887">
    <property type="term" value="P:animal organ morphogenesis"/>
    <property type="evidence" value="ECO:0007669"/>
    <property type="project" value="TreeGrafter"/>
</dbReference>
<dbReference type="InterPro" id="IPR050440">
    <property type="entry name" value="Laminin/Netrin_ECM"/>
</dbReference>
<proteinExistence type="predicted"/>
<organism evidence="4 5">
    <name type="scientific">Megaselia scalaris</name>
    <name type="common">Humpbacked fly</name>
    <name type="synonym">Phora scalaris</name>
    <dbReference type="NCBI Taxonomy" id="36166"/>
    <lineage>
        <taxon>Eukaryota</taxon>
        <taxon>Metazoa</taxon>
        <taxon>Ecdysozoa</taxon>
        <taxon>Arthropoda</taxon>
        <taxon>Hexapoda</taxon>
        <taxon>Insecta</taxon>
        <taxon>Pterygota</taxon>
        <taxon>Neoptera</taxon>
        <taxon>Endopterygota</taxon>
        <taxon>Diptera</taxon>
        <taxon>Brachycera</taxon>
        <taxon>Muscomorpha</taxon>
        <taxon>Platypezoidea</taxon>
        <taxon>Phoridae</taxon>
        <taxon>Megaseliini</taxon>
        <taxon>Megaselia</taxon>
    </lineage>
</organism>
<dbReference type="PROSITE" id="PS51117">
    <property type="entry name" value="LAMININ_NTER"/>
    <property type="match status" value="1"/>
</dbReference>
<accession>T1GIE2</accession>
<dbReference type="Proteomes" id="UP000015102">
    <property type="component" value="Unassembled WGS sequence"/>
</dbReference>
<dbReference type="GO" id="GO:0009888">
    <property type="term" value="P:tissue development"/>
    <property type="evidence" value="ECO:0007669"/>
    <property type="project" value="TreeGrafter"/>
</dbReference>
<evidence type="ECO:0000313" key="5">
    <source>
        <dbReference type="Proteomes" id="UP000015102"/>
    </source>
</evidence>
<dbReference type="Pfam" id="PF00055">
    <property type="entry name" value="Laminin_N"/>
    <property type="match status" value="1"/>
</dbReference>
<evidence type="ECO:0000256" key="2">
    <source>
        <dbReference type="ARBA" id="ARBA00023292"/>
    </source>
</evidence>
<dbReference type="EMBL" id="CAQQ02392129">
    <property type="status" value="NOT_ANNOTATED_CDS"/>
    <property type="molecule type" value="Genomic_DNA"/>
</dbReference>
<sequence>MCNQCKPGYFSLSKDNSKGCTKCFCSGFGISCSKIRVEVSSFSTLEGWQISDINMNEMFQANYQEETESIVFDRFDLFESLDDMAPYWVTPSRYTENLVKSYGTKIILNLSWSKIRGDTSGYFTSGPTLILVSSSGDRLAFGYGEMHNLDILLHVPLQEDYWSSFHTDQVETSLREVSIMKSSDSISRLRHLKTINNGVYPPLFNIAPRASITVNATCGSNGHEEYCRLGDAFAKKSKSHSTTAQCGICNLHSSDPDKNHSIDVILDNSNSWWQSPTLLQGKDNEYVTIVIDLKQ</sequence>
<keyword evidence="5" id="KW-1185">Reference proteome</keyword>
<dbReference type="HOGENOM" id="CLU_945173_0_0_1"/>
<dbReference type="EnsemblMetazoa" id="MESCA003216-RA">
    <property type="protein sequence ID" value="MESCA003216-PA"/>
    <property type="gene ID" value="MESCA003216"/>
</dbReference>
<name>T1GIE2_MEGSC</name>
<dbReference type="PANTHER" id="PTHR10574">
    <property type="entry name" value="NETRIN/LAMININ-RELATED"/>
    <property type="match status" value="1"/>
</dbReference>
<reference evidence="5" key="1">
    <citation type="submission" date="2013-02" db="EMBL/GenBank/DDBJ databases">
        <authorList>
            <person name="Hughes D."/>
        </authorList>
    </citation>
    <scope>NUCLEOTIDE SEQUENCE</scope>
    <source>
        <strain>Durham</strain>
        <strain evidence="5">NC isolate 2 -- Noor lab</strain>
    </source>
</reference>
<dbReference type="GO" id="GO:0007411">
    <property type="term" value="P:axon guidance"/>
    <property type="evidence" value="ECO:0007669"/>
    <property type="project" value="TreeGrafter"/>
</dbReference>
<reference evidence="4" key="2">
    <citation type="submission" date="2015-06" db="UniProtKB">
        <authorList>
            <consortium name="EnsemblMetazoa"/>
        </authorList>
    </citation>
    <scope>IDENTIFICATION</scope>
</reference>
<keyword evidence="2" id="KW-0424">Laminin EGF-like domain</keyword>
<dbReference type="STRING" id="36166.T1GIE2"/>
<dbReference type="EMBL" id="CAQQ02392130">
    <property type="status" value="NOT_ANNOTATED_CDS"/>
    <property type="molecule type" value="Genomic_DNA"/>
</dbReference>
<dbReference type="AlphaFoldDB" id="T1GIE2"/>
<dbReference type="InterPro" id="IPR008211">
    <property type="entry name" value="Laminin_N"/>
</dbReference>
<evidence type="ECO:0000259" key="3">
    <source>
        <dbReference type="PROSITE" id="PS51117"/>
    </source>
</evidence>
<dbReference type="EMBL" id="CAQQ02392131">
    <property type="status" value="NOT_ANNOTATED_CDS"/>
    <property type="molecule type" value="Genomic_DNA"/>
</dbReference>
<feature type="domain" description="Laminin N-terminal" evidence="3">
    <location>
        <begin position="195"/>
        <end position="295"/>
    </location>
</feature>
<evidence type="ECO:0000256" key="1">
    <source>
        <dbReference type="ARBA" id="ARBA00023157"/>
    </source>
</evidence>
<dbReference type="Gene3D" id="2.60.120.260">
    <property type="entry name" value="Galactose-binding domain-like"/>
    <property type="match status" value="1"/>
</dbReference>
<dbReference type="GO" id="GO:0005604">
    <property type="term" value="C:basement membrane"/>
    <property type="evidence" value="ECO:0007669"/>
    <property type="project" value="TreeGrafter"/>
</dbReference>
<dbReference type="PANTHER" id="PTHR10574:SF406">
    <property type="entry name" value="LAMININ SUBUNIT ALPHA 5"/>
    <property type="match status" value="1"/>
</dbReference>